<dbReference type="EMBL" id="KF577591">
    <property type="protein sequence ID" value="AGY35521.1"/>
    <property type="molecule type" value="Genomic_DNA"/>
</dbReference>
<gene>
    <name evidence="1" type="ORF">LMV7_p01000</name>
</gene>
<name>U5NWF3_9MICC</name>
<keyword evidence="1" id="KW-0614">Plasmid</keyword>
<accession>U5NWF3</accession>
<evidence type="ECO:0000313" key="1">
    <source>
        <dbReference type="EMBL" id="AGY35521.1"/>
    </source>
</evidence>
<dbReference type="AlphaFoldDB" id="U5NWF3"/>
<protein>
    <submittedName>
        <fullName evidence="1">Uncharacterized protein</fullName>
    </submittedName>
</protein>
<proteinExistence type="predicted"/>
<reference evidence="1" key="1">
    <citation type="journal article" date="2013" name="Genome Announc.">
        <title>First complete sequence of a giant linear plasmid from a micrococcus strain isolated from an extremely high-altitude lake.</title>
        <authorList>
            <person name="Dib J.R."/>
            <person name="Schuldes J."/>
            <person name="Thurmer A."/>
            <person name="Farias M.E."/>
            <person name="Daniel R."/>
            <person name="Meinhardt F."/>
        </authorList>
    </citation>
    <scope>NUCLEOTIDE SEQUENCE</scope>
    <source>
        <strain evidence="1">V7</strain>
        <plasmid evidence="1">pLMV7</plasmid>
    </source>
</reference>
<geneLocation type="plasmid" evidence="1">
    <name>pLMV7</name>
</geneLocation>
<organism evidence="1">
    <name type="scientific">Micrococcus sp. V7</name>
    <dbReference type="NCBI Taxonomy" id="404582"/>
    <lineage>
        <taxon>Bacteria</taxon>
        <taxon>Bacillati</taxon>
        <taxon>Actinomycetota</taxon>
        <taxon>Actinomycetes</taxon>
        <taxon>Micrococcales</taxon>
        <taxon>Micrococcaceae</taxon>
        <taxon>Micrococcus</taxon>
    </lineage>
</organism>
<dbReference type="RefSeq" id="WP_023190184.1">
    <property type="nucleotide sequence ID" value="NC_022599.1"/>
</dbReference>
<sequence>MGGMSAEVWPSLVGSLSGALVGGLSAYLVSGRTLRGQAYQGKLQRLEAALAELILGVQALYGYRPSKSEKAPAVPDEARVRVLLLTDSEKLDEQLRWACVGWLERWRLLYDYVYELLSEFEADDMVPVERELEAMVEELVQALRKLKSPEPEHVTATLNALTVWRVHLEALEDQYRNEAMLGAWGPVPGPQSWEEDRAQDSREGLARLTVAARERPLNAEENAELNRRQRAVRLMDLWSWSRKNPLSREEQEELKGLEDRAAEDWAAQDAVVASRRAEGGMGA</sequence>